<protein>
    <submittedName>
        <fullName evidence="1">Uncharacterized protein</fullName>
    </submittedName>
</protein>
<organism evidence="1 2">
    <name type="scientific">Rhodococcus erythropolis</name>
    <name type="common">Arthrobacter picolinophilus</name>
    <dbReference type="NCBI Taxonomy" id="1833"/>
    <lineage>
        <taxon>Bacteria</taxon>
        <taxon>Bacillati</taxon>
        <taxon>Actinomycetota</taxon>
        <taxon>Actinomycetes</taxon>
        <taxon>Mycobacteriales</taxon>
        <taxon>Nocardiaceae</taxon>
        <taxon>Rhodococcus</taxon>
        <taxon>Rhodococcus erythropolis group</taxon>
    </lineage>
</organism>
<reference evidence="1 2" key="1">
    <citation type="submission" date="2020-03" db="EMBL/GenBank/DDBJ databases">
        <title>Screen low temperature-resistant strains for efficient degradation of petroleum hydrocarbons under the low temperature.</title>
        <authorList>
            <person name="Wang Y."/>
            <person name="Chen J."/>
        </authorList>
    </citation>
    <scope>NUCLEOTIDE SEQUENCE [LARGE SCALE GENOMIC DNA]</scope>
    <source>
        <strain evidence="1 2">KB1</strain>
        <plasmid evidence="1 2">plas4</plasmid>
    </source>
</reference>
<dbReference type="EMBL" id="CP050127">
    <property type="protein sequence ID" value="QIP44026.1"/>
    <property type="molecule type" value="Genomic_DNA"/>
</dbReference>
<accession>A0A6G9D4Y5</accession>
<proteinExistence type="predicted"/>
<gene>
    <name evidence="1" type="ORF">G9444_6783</name>
</gene>
<evidence type="ECO:0000313" key="1">
    <source>
        <dbReference type="EMBL" id="QIP44026.1"/>
    </source>
</evidence>
<keyword evidence="1" id="KW-0614">Plasmid</keyword>
<dbReference type="AlphaFoldDB" id="A0A6G9D4Y5"/>
<geneLocation type="plasmid" evidence="1 2">
    <name>plas4</name>
</geneLocation>
<sequence>MFVYAVPIRALLCEDELHGGSAMTGVFHGTQVGEVTETWSMSSSVLLQTGSIDIEVFCRSTELRGEVLESRQRLAELHQTFMRAIRREEMERVNHPGLESEEITRLALEYFGGIKPPDLGMEGYELFRRAVAEFAKQTGEHERELDRSRRQAQIAGTRFLEELERYVETFTPLDGNRRVTYIALDPGRLQIERGRVGPGLDLAEPDADDTYIFEPAEVISRFVYSAVGAFDLSPEKANTLAGELYSVLEKMPVPVYGSVPESIKSFGGSLSATGFVGAIGYSAELQSVTLICLSAGATFIFWFGRPHMTTIRDTSNEWLKRKMIDKLGLADDGDDGR</sequence>
<dbReference type="Proteomes" id="UP000502345">
    <property type="component" value="Plasmid plas4"/>
</dbReference>
<name>A0A6G9D4Y5_RHOER</name>
<evidence type="ECO:0000313" key="2">
    <source>
        <dbReference type="Proteomes" id="UP000502345"/>
    </source>
</evidence>